<dbReference type="PROSITE" id="PS50913">
    <property type="entry name" value="GRIP"/>
    <property type="match status" value="1"/>
</dbReference>
<evidence type="ECO:0000256" key="4">
    <source>
        <dbReference type="SAM" id="Coils"/>
    </source>
</evidence>
<dbReference type="AlphaFoldDB" id="A0ABD2QCI0"/>
<dbReference type="PANTHER" id="PTHR18921">
    <property type="entry name" value="MYOSIN HEAVY CHAIN - RELATED"/>
    <property type="match status" value="1"/>
</dbReference>
<proteinExistence type="predicted"/>
<keyword evidence="7" id="KW-0675">Receptor</keyword>
<sequence length="632" mass="72554">MTSIHQEWLANQQEQSLLDVSLEEESYATQGSNGSLTDDLDETSSVMSSQTRQLDELVKKMQLDLVVCRNFVKGPEKQSNLRELRSLRQKLRERKSRMSTCAPVGSTFSIANQTDTPNMEEAIRSHLYEILRLLPEYELDEVLADPFGQLCTELHNQGFDGAAFFPRDPSEDSQLVQLTAERDMLKNLVEQHSHFLSHSQNQIKSLESTLAQELATRNSLHEEIAKFQQNPPRELEAEMQSMRESLEKETFLKNSLQEQLQQRESQVNSLMLTFTQEQSLKNQLEQQLSVLRSSQPADNSKSEELERLRNHLMEMEQSYTQQALDAEERETKLLERAKEAETQLDELHRVQSSQTCDFSVLKEDRDKAVTKSARMEVELDSLKLENRKLHDLIDQERVLGRNQMDERLEPVIHELNCAKKLAAELEMQKTQLLQDLEVRVSQQVETKLKEQEEKQQKALAQVRQRDQLIVELREKANKVQEKTGALIEKDLMRNLLIGYFKLAEKKRPDALRMISQLLDFSEDQQAQISASLHVNSSSLYGWIKSNAPKVLQAPPQSSSPAIPAGKTFSELLLEFLDKESSNTQPRVPTLTEESFMTQEEPSMQENQDPPSSLLVVPDFKPVRIHSTSSLTN</sequence>
<evidence type="ECO:0000313" key="8">
    <source>
        <dbReference type="Proteomes" id="UP001626550"/>
    </source>
</evidence>
<feature type="region of interest" description="Disordered" evidence="5">
    <location>
        <begin position="580"/>
        <end position="619"/>
    </location>
</feature>
<evidence type="ECO:0000256" key="3">
    <source>
        <dbReference type="ARBA" id="ARBA00023054"/>
    </source>
</evidence>
<comment type="subcellular location">
    <subcellularLocation>
        <location evidence="1">Golgi apparatus</location>
    </subcellularLocation>
</comment>
<feature type="coiled-coil region" evidence="4">
    <location>
        <begin position="415"/>
        <end position="482"/>
    </location>
</feature>
<evidence type="ECO:0000256" key="2">
    <source>
        <dbReference type="ARBA" id="ARBA00023034"/>
    </source>
</evidence>
<evidence type="ECO:0000256" key="1">
    <source>
        <dbReference type="ARBA" id="ARBA00004555"/>
    </source>
</evidence>
<feature type="compositionally biased region" description="Polar residues" evidence="5">
    <location>
        <begin position="581"/>
        <end position="610"/>
    </location>
</feature>
<feature type="domain" description="GRIP" evidence="6">
    <location>
        <begin position="482"/>
        <end position="531"/>
    </location>
</feature>
<gene>
    <name evidence="7" type="primary">TRIP11</name>
    <name evidence="7" type="ORF">Ciccas_004120</name>
</gene>
<dbReference type="GO" id="GO:0005794">
    <property type="term" value="C:Golgi apparatus"/>
    <property type="evidence" value="ECO:0007669"/>
    <property type="project" value="UniProtKB-SubCell"/>
</dbReference>
<evidence type="ECO:0000313" key="7">
    <source>
        <dbReference type="EMBL" id="KAL3317224.1"/>
    </source>
</evidence>
<keyword evidence="3 4" id="KW-0175">Coiled coil</keyword>
<accession>A0ABD2QCI0</accession>
<evidence type="ECO:0000256" key="5">
    <source>
        <dbReference type="SAM" id="MobiDB-lite"/>
    </source>
</evidence>
<reference evidence="7 8" key="1">
    <citation type="submission" date="2024-11" db="EMBL/GenBank/DDBJ databases">
        <title>Adaptive evolution of stress response genes in parasites aligns with host niche diversity.</title>
        <authorList>
            <person name="Hahn C."/>
            <person name="Resl P."/>
        </authorList>
    </citation>
    <scope>NUCLEOTIDE SEQUENCE [LARGE SCALE GENOMIC DNA]</scope>
    <source>
        <strain evidence="7">EGGRZ-B1_66</strain>
        <tissue evidence="7">Body</tissue>
    </source>
</reference>
<dbReference type="InterPro" id="IPR000237">
    <property type="entry name" value="GRIP_dom"/>
</dbReference>
<name>A0ABD2QCI0_9PLAT</name>
<feature type="coiled-coil region" evidence="4">
    <location>
        <begin position="323"/>
        <end position="350"/>
    </location>
</feature>
<comment type="caution">
    <text evidence="7">The sequence shown here is derived from an EMBL/GenBank/DDBJ whole genome shotgun (WGS) entry which is preliminary data.</text>
</comment>
<feature type="coiled-coil region" evidence="4">
    <location>
        <begin position="203"/>
        <end position="273"/>
    </location>
</feature>
<dbReference type="PANTHER" id="PTHR18921:SF2">
    <property type="entry name" value="THYROID RECEPTOR-INTERACTING PROTEIN 11"/>
    <property type="match status" value="1"/>
</dbReference>
<keyword evidence="8" id="KW-1185">Reference proteome</keyword>
<organism evidence="7 8">
    <name type="scientific">Cichlidogyrus casuarinus</name>
    <dbReference type="NCBI Taxonomy" id="1844966"/>
    <lineage>
        <taxon>Eukaryota</taxon>
        <taxon>Metazoa</taxon>
        <taxon>Spiralia</taxon>
        <taxon>Lophotrochozoa</taxon>
        <taxon>Platyhelminthes</taxon>
        <taxon>Monogenea</taxon>
        <taxon>Monopisthocotylea</taxon>
        <taxon>Dactylogyridea</taxon>
        <taxon>Ancyrocephalidae</taxon>
        <taxon>Cichlidogyrus</taxon>
    </lineage>
</organism>
<evidence type="ECO:0000259" key="6">
    <source>
        <dbReference type="PROSITE" id="PS50913"/>
    </source>
</evidence>
<protein>
    <submittedName>
        <fullName evidence="7">Thyroid hormone receptor interactor 11</fullName>
    </submittedName>
</protein>
<dbReference type="EMBL" id="JBJKFK010000412">
    <property type="protein sequence ID" value="KAL3317224.1"/>
    <property type="molecule type" value="Genomic_DNA"/>
</dbReference>
<keyword evidence="2" id="KW-0333">Golgi apparatus</keyword>
<dbReference type="Proteomes" id="UP001626550">
    <property type="component" value="Unassembled WGS sequence"/>
</dbReference>